<dbReference type="InterPro" id="IPR045357">
    <property type="entry name" value="Aminopeptidase_N-like_N"/>
</dbReference>
<evidence type="ECO:0000256" key="4">
    <source>
        <dbReference type="ARBA" id="ARBA00012564"/>
    </source>
</evidence>
<dbReference type="EMBL" id="JAFKCT010000001">
    <property type="protein sequence ID" value="MBN7810340.1"/>
    <property type="molecule type" value="Genomic_DNA"/>
</dbReference>
<evidence type="ECO:0000256" key="9">
    <source>
        <dbReference type="ARBA" id="ARBA00022801"/>
    </source>
</evidence>
<proteinExistence type="inferred from homology"/>
<name>A0ABS3C2G4_9BACT</name>
<accession>A0ABS3C2G4</accession>
<comment type="similarity">
    <text evidence="3">Belongs to the peptidase M1 family.</text>
</comment>
<comment type="cofactor">
    <cofactor evidence="2">
        <name>Zn(2+)</name>
        <dbReference type="ChEBI" id="CHEBI:29105"/>
    </cofactor>
</comment>
<keyword evidence="9" id="KW-0378">Hydrolase</keyword>
<dbReference type="SUPFAM" id="SSF55486">
    <property type="entry name" value="Metalloproteases ('zincins'), catalytic domain"/>
    <property type="match status" value="1"/>
</dbReference>
<gene>
    <name evidence="14" type="ORF">J0A68_05185</name>
</gene>
<dbReference type="RefSeq" id="WP_206577117.1">
    <property type="nucleotide sequence ID" value="NZ_JAFKCT010000001.1"/>
</dbReference>
<comment type="catalytic activity">
    <reaction evidence="1">
        <text>Release of an N-terminal amino acid, Xaa-|-Yaa- from a peptide, amide or arylamide. Xaa is preferably Ala, but may be most amino acids including Pro (slow action). When a terminal hydrophobic residue is followed by a prolyl residue, the two may be released as an intact Xaa-Pro dipeptide.</text>
        <dbReference type="EC" id="3.4.11.2"/>
    </reaction>
</comment>
<evidence type="ECO:0000313" key="15">
    <source>
        <dbReference type="Proteomes" id="UP000664317"/>
    </source>
</evidence>
<dbReference type="InterPro" id="IPR014782">
    <property type="entry name" value="Peptidase_M1_dom"/>
</dbReference>
<evidence type="ECO:0000256" key="3">
    <source>
        <dbReference type="ARBA" id="ARBA00010136"/>
    </source>
</evidence>
<dbReference type="SUPFAM" id="SSF48371">
    <property type="entry name" value="ARM repeat"/>
    <property type="match status" value="1"/>
</dbReference>
<keyword evidence="10" id="KW-0862">Zinc</keyword>
<dbReference type="Proteomes" id="UP000664317">
    <property type="component" value="Unassembled WGS sequence"/>
</dbReference>
<dbReference type="CDD" id="cd09603">
    <property type="entry name" value="M1_APN_like"/>
    <property type="match status" value="1"/>
</dbReference>
<dbReference type="SUPFAM" id="SSF63737">
    <property type="entry name" value="Leukotriene A4 hydrolase N-terminal domain"/>
    <property type="match status" value="1"/>
</dbReference>
<dbReference type="InterPro" id="IPR016024">
    <property type="entry name" value="ARM-type_fold"/>
</dbReference>
<evidence type="ECO:0000259" key="13">
    <source>
        <dbReference type="Pfam" id="PF17900"/>
    </source>
</evidence>
<dbReference type="Pfam" id="PF01433">
    <property type="entry name" value="Peptidase_M1"/>
    <property type="match status" value="1"/>
</dbReference>
<keyword evidence="6" id="KW-0031">Aminopeptidase</keyword>
<evidence type="ECO:0000256" key="1">
    <source>
        <dbReference type="ARBA" id="ARBA00000098"/>
    </source>
</evidence>
<keyword evidence="11" id="KW-0482">Metalloprotease</keyword>
<dbReference type="PANTHER" id="PTHR11533:SF174">
    <property type="entry name" value="PUROMYCIN-SENSITIVE AMINOPEPTIDASE-RELATED"/>
    <property type="match status" value="1"/>
</dbReference>
<evidence type="ECO:0000256" key="2">
    <source>
        <dbReference type="ARBA" id="ARBA00001947"/>
    </source>
</evidence>
<dbReference type="Gene3D" id="1.25.10.10">
    <property type="entry name" value="Leucine-rich Repeat Variant"/>
    <property type="match status" value="1"/>
</dbReference>
<dbReference type="Pfam" id="PF17900">
    <property type="entry name" value="Peptidase_M1_N"/>
    <property type="match status" value="1"/>
</dbReference>
<dbReference type="InterPro" id="IPR050344">
    <property type="entry name" value="Peptidase_M1_aminopeptidases"/>
</dbReference>
<organism evidence="14 15">
    <name type="scientific">Algoriphagus oliviformis</name>
    <dbReference type="NCBI Taxonomy" id="2811231"/>
    <lineage>
        <taxon>Bacteria</taxon>
        <taxon>Pseudomonadati</taxon>
        <taxon>Bacteroidota</taxon>
        <taxon>Cytophagia</taxon>
        <taxon>Cytophagales</taxon>
        <taxon>Cyclobacteriaceae</taxon>
        <taxon>Algoriphagus</taxon>
    </lineage>
</organism>
<evidence type="ECO:0000256" key="6">
    <source>
        <dbReference type="ARBA" id="ARBA00022438"/>
    </source>
</evidence>
<dbReference type="InterPro" id="IPR042097">
    <property type="entry name" value="Aminopeptidase_N-like_N_sf"/>
</dbReference>
<dbReference type="InterPro" id="IPR001930">
    <property type="entry name" value="Peptidase_M1"/>
</dbReference>
<keyword evidence="8" id="KW-0479">Metal-binding</keyword>
<feature type="domain" description="Peptidase M1 membrane alanine aminopeptidase" evidence="12">
    <location>
        <begin position="309"/>
        <end position="515"/>
    </location>
</feature>
<evidence type="ECO:0000256" key="5">
    <source>
        <dbReference type="ARBA" id="ARBA00015611"/>
    </source>
</evidence>
<dbReference type="EC" id="3.4.11.2" evidence="4"/>
<comment type="caution">
    <text evidence="14">The sequence shown here is derived from an EMBL/GenBank/DDBJ whole genome shotgun (WGS) entry which is preliminary data.</text>
</comment>
<feature type="domain" description="Aminopeptidase N-like N-terminal" evidence="13">
    <location>
        <begin position="83"/>
        <end position="272"/>
    </location>
</feature>
<dbReference type="Gene3D" id="2.60.40.1730">
    <property type="entry name" value="tricorn interacting facor f3 domain"/>
    <property type="match status" value="1"/>
</dbReference>
<dbReference type="InterPro" id="IPR011989">
    <property type="entry name" value="ARM-like"/>
</dbReference>
<evidence type="ECO:0000313" key="14">
    <source>
        <dbReference type="EMBL" id="MBN7810340.1"/>
    </source>
</evidence>
<dbReference type="PROSITE" id="PS51257">
    <property type="entry name" value="PROKAR_LIPOPROTEIN"/>
    <property type="match status" value="1"/>
</dbReference>
<sequence length="874" mass="99124">MHSSPKKISNTVLSLGSAALLFFSAGCKSEKQVLQPEPESTAVAEADTVERVDSLALLRLMREKEAEIESYKPSARRDFDLLHTDLDLAFDWERQAVLGKARLRLKPFFYPQKEVVLDAKDFEVGAVYLVEGDELTKLSYRYDEKQLGIYLPGLLSAKDTFEVEINYTAFPERNAGNGSKAITDTKGLYFIDPLDTIPGKPTMIWTQGETEHNSKWFPTIDKPNERATQRFRLTVPDSMVSISNGVLVKQESLGGGLRKDHWELNLPSAPYLAAIAVGNFGKVEAQWEDVPLGYYVEKGFEKGAEKVFQNTPEMMGFFGEKLGVEFPWPKYDQIVVRDFVSGAMENTTASIFMEELRLDEREAIDSDWDYIIAHELFHQWFGDLVTTESWANLTLNEAFANYSEYLWNEHKYGADQAGLKLVAEMEGYFAEAESKQEDLIRFRYADSEDMFDAHSYNKGGVVLHMLRRQVGDAAFFQALNRYLKRHAFQSVEVHDLRIAFEEVSGQDLNWFFNQWFLDKGHPELLVDVDYSQPENILISAYQIQDLKTSPLFQLPLEVSWYEAGERRSRTFQMTRGFQQFALENGTPLSQVYIDEGKNLLARRSQELSAEQFARQFKESKLGVARYEALDSLAARESVDQLMEVLPAALTDPFWSIRESALGHLQGDPAWRERIAGLEEQVYGLAEKDPRNSVRAAALDLLAAWDADKYRPTFLRLANEPSYLVASSALMGLVGGLESPADPAVIERFAGEGNFRIVIPVAEYYIQQNVSGKGGWFLSQLQGLSGEGLYYFMGYFSEYFSRYPEEGEEEAVARLMALMKGDSKNFIRLGAFQALLGFADEEAVVAKIGQIASEEGDLELKNYYEYFLEALRGEN</sequence>
<evidence type="ECO:0000256" key="8">
    <source>
        <dbReference type="ARBA" id="ARBA00022723"/>
    </source>
</evidence>
<evidence type="ECO:0000256" key="7">
    <source>
        <dbReference type="ARBA" id="ARBA00022670"/>
    </source>
</evidence>
<dbReference type="InterPro" id="IPR027268">
    <property type="entry name" value="Peptidase_M4/M1_CTD_sf"/>
</dbReference>
<dbReference type="PRINTS" id="PR00756">
    <property type="entry name" value="ALADIPTASE"/>
</dbReference>
<keyword evidence="7" id="KW-0645">Protease</keyword>
<evidence type="ECO:0000259" key="12">
    <source>
        <dbReference type="Pfam" id="PF01433"/>
    </source>
</evidence>
<evidence type="ECO:0000256" key="11">
    <source>
        <dbReference type="ARBA" id="ARBA00023049"/>
    </source>
</evidence>
<dbReference type="PANTHER" id="PTHR11533">
    <property type="entry name" value="PROTEASE M1 ZINC METALLOPROTEASE"/>
    <property type="match status" value="1"/>
</dbReference>
<reference evidence="14 15" key="1">
    <citation type="submission" date="2021-03" db="EMBL/GenBank/DDBJ databases">
        <title>novel species isolated from a fishpond in China.</title>
        <authorList>
            <person name="Lu H."/>
            <person name="Cai Z."/>
        </authorList>
    </citation>
    <scope>NUCLEOTIDE SEQUENCE [LARGE SCALE GENOMIC DNA]</scope>
    <source>
        <strain evidence="14 15">H41</strain>
    </source>
</reference>
<dbReference type="Gene3D" id="1.10.390.10">
    <property type="entry name" value="Neutral Protease Domain 2"/>
    <property type="match status" value="1"/>
</dbReference>
<keyword evidence="15" id="KW-1185">Reference proteome</keyword>
<protein>
    <recommendedName>
        <fullName evidence="5">Aminopeptidase N</fullName>
        <ecNumber evidence="4">3.4.11.2</ecNumber>
    </recommendedName>
</protein>
<evidence type="ECO:0000256" key="10">
    <source>
        <dbReference type="ARBA" id="ARBA00022833"/>
    </source>
</evidence>